<evidence type="ECO:0000313" key="10">
    <source>
        <dbReference type="Proteomes" id="UP000759131"/>
    </source>
</evidence>
<dbReference type="EMBL" id="CAJPIZ010002955">
    <property type="protein sequence ID" value="CAG2105723.1"/>
    <property type="molecule type" value="Genomic_DNA"/>
</dbReference>
<keyword evidence="5" id="KW-0804">Transcription</keyword>
<dbReference type="InterPro" id="IPR039142">
    <property type="entry name" value="NRF1/Ewg"/>
</dbReference>
<dbReference type="EMBL" id="OC857530">
    <property type="protein sequence ID" value="CAD7625293.1"/>
    <property type="molecule type" value="Genomic_DNA"/>
</dbReference>
<evidence type="ECO:0000256" key="4">
    <source>
        <dbReference type="ARBA" id="ARBA00023125"/>
    </source>
</evidence>
<accession>A0A7R9KNB2</accession>
<evidence type="ECO:0000313" key="9">
    <source>
        <dbReference type="EMBL" id="CAD7625293.1"/>
    </source>
</evidence>
<dbReference type="PANTHER" id="PTHR20338">
    <property type="entry name" value="NUCLEAR RESPIRATORY FACTOR 1"/>
    <property type="match status" value="1"/>
</dbReference>
<dbReference type="GO" id="GO:0006357">
    <property type="term" value="P:regulation of transcription by RNA polymerase II"/>
    <property type="evidence" value="ECO:0007669"/>
    <property type="project" value="InterPro"/>
</dbReference>
<dbReference type="Proteomes" id="UP000759131">
    <property type="component" value="Unassembled WGS sequence"/>
</dbReference>
<dbReference type="OrthoDB" id="10031051at2759"/>
<gene>
    <name evidence="9" type="ORF">OSB1V03_LOCUS5728</name>
</gene>
<protein>
    <recommendedName>
        <fullName evidence="8">Nuclear respiratory factor 1 NLS/DNA-binding dimerisation domain-containing protein</fullName>
    </recommendedName>
</protein>
<dbReference type="AlphaFoldDB" id="A0A7R9KNB2"/>
<comment type="similarity">
    <text evidence="2">Belongs to the NRF1/Ewg family.</text>
</comment>
<comment type="subcellular location">
    <subcellularLocation>
        <location evidence="1">Nucleus</location>
    </subcellularLocation>
</comment>
<organism evidence="9">
    <name type="scientific">Medioppia subpectinata</name>
    <dbReference type="NCBI Taxonomy" id="1979941"/>
    <lineage>
        <taxon>Eukaryota</taxon>
        <taxon>Metazoa</taxon>
        <taxon>Ecdysozoa</taxon>
        <taxon>Arthropoda</taxon>
        <taxon>Chelicerata</taxon>
        <taxon>Arachnida</taxon>
        <taxon>Acari</taxon>
        <taxon>Acariformes</taxon>
        <taxon>Sarcoptiformes</taxon>
        <taxon>Oribatida</taxon>
        <taxon>Brachypylina</taxon>
        <taxon>Oppioidea</taxon>
        <taxon>Oppiidae</taxon>
        <taxon>Medioppia</taxon>
    </lineage>
</organism>
<evidence type="ECO:0000256" key="7">
    <source>
        <dbReference type="SAM" id="MobiDB-lite"/>
    </source>
</evidence>
<keyword evidence="10" id="KW-1185">Reference proteome</keyword>
<evidence type="ECO:0000256" key="6">
    <source>
        <dbReference type="ARBA" id="ARBA00023242"/>
    </source>
</evidence>
<dbReference type="InterPro" id="IPR019525">
    <property type="entry name" value="Nrf1_NLS/DNA-bd_dimer"/>
</dbReference>
<keyword evidence="4" id="KW-0238">DNA-binding</keyword>
<proteinExistence type="inferred from homology"/>
<feature type="region of interest" description="Disordered" evidence="7">
    <location>
        <begin position="1"/>
        <end position="37"/>
    </location>
</feature>
<dbReference type="GO" id="GO:0003677">
    <property type="term" value="F:DNA binding"/>
    <property type="evidence" value="ECO:0007669"/>
    <property type="project" value="UniProtKB-KW"/>
</dbReference>
<feature type="compositionally biased region" description="Basic and acidic residues" evidence="7">
    <location>
        <begin position="268"/>
        <end position="277"/>
    </location>
</feature>
<keyword evidence="3" id="KW-0805">Transcription regulation</keyword>
<evidence type="ECO:0000259" key="8">
    <source>
        <dbReference type="Pfam" id="PF10491"/>
    </source>
</evidence>
<name>A0A7R9KNB2_9ACAR</name>
<feature type="region of interest" description="Disordered" evidence="7">
    <location>
        <begin position="261"/>
        <end position="285"/>
    </location>
</feature>
<evidence type="ECO:0000256" key="1">
    <source>
        <dbReference type="ARBA" id="ARBA00004123"/>
    </source>
</evidence>
<reference evidence="9" key="1">
    <citation type="submission" date="2020-11" db="EMBL/GenBank/DDBJ databases">
        <authorList>
            <person name="Tran Van P."/>
        </authorList>
    </citation>
    <scope>NUCLEOTIDE SEQUENCE</scope>
</reference>
<feature type="compositionally biased region" description="Basic and acidic residues" evidence="7">
    <location>
        <begin position="1"/>
        <end position="13"/>
    </location>
</feature>
<dbReference type="Pfam" id="PF10491">
    <property type="entry name" value="Nrf1_DNA-bind"/>
    <property type="match status" value="1"/>
</dbReference>
<sequence>MKPKEEAMNHSDGGDVDDLSDDPSSPESASFDDGDLLGDVHDDITAQLAAAGPIGVAAAAAIASAKKRKRPHSFETNPSIRKRQQTRLLRKLKATIDEYTTRVGQQAVVLIVTPGKPQNNFKVFGARPLENVVRHCRSLIMQELESALAQQAPPQVKEDPSLHELPPLVVDGIPTPVEKMTQAQLRAFIPLMLKYSTGRGKPGWGKESTRPPWWPKDLPWANVRSDARTEEDKQKVSWTHALRQIVINCYKFHGREDLLPAFSDDDDKTNQTKEKVKSRSSHSSIHVTNVTNASGVATVSTLTAESALQQGVNVCLIISLPLKTSRSLAIYAQPMHYAPTMLQTISNPDGTVSIIHMDPNSAVVTLPDGTQAQVRAVSALRIQNTGNEANQAVQTLAEMGQEHDRVTQIGTVNVDLSGDGSTQTVSLAEATISPDGQIILTGEDGTQSTFPVSGMVTIPVSMYQTVVTNIQNLTEAGLPLTMSAITGSAQLQEVGEDELNDASTTVNMVEDVKTVLNGTQTSVGVTEEES</sequence>
<keyword evidence="6" id="KW-0539">Nucleus</keyword>
<evidence type="ECO:0000256" key="3">
    <source>
        <dbReference type="ARBA" id="ARBA00023015"/>
    </source>
</evidence>
<dbReference type="GO" id="GO:0003700">
    <property type="term" value="F:DNA-binding transcription factor activity"/>
    <property type="evidence" value="ECO:0007669"/>
    <property type="project" value="InterPro"/>
</dbReference>
<evidence type="ECO:0000256" key="2">
    <source>
        <dbReference type="ARBA" id="ARBA00005713"/>
    </source>
</evidence>
<feature type="domain" description="Nuclear respiratory factor 1 NLS/DNA-binding dimerisation" evidence="8">
    <location>
        <begin position="52"/>
        <end position="262"/>
    </location>
</feature>
<dbReference type="GO" id="GO:0005634">
    <property type="term" value="C:nucleus"/>
    <property type="evidence" value="ECO:0007669"/>
    <property type="project" value="UniProtKB-SubCell"/>
</dbReference>
<evidence type="ECO:0000256" key="5">
    <source>
        <dbReference type="ARBA" id="ARBA00023163"/>
    </source>
</evidence>